<dbReference type="GO" id="GO:0004930">
    <property type="term" value="F:G protein-coupled receptor activity"/>
    <property type="evidence" value="ECO:0007669"/>
    <property type="project" value="UniProtKB-KW"/>
</dbReference>
<keyword evidence="6" id="KW-0675">Receptor</keyword>
<feature type="transmembrane region" description="Helical" evidence="8">
    <location>
        <begin position="53"/>
        <end position="75"/>
    </location>
</feature>
<dbReference type="EMBL" id="CAJNON010000261">
    <property type="protein sequence ID" value="CAF1151583.1"/>
    <property type="molecule type" value="Genomic_DNA"/>
</dbReference>
<dbReference type="Pfam" id="PF00001">
    <property type="entry name" value="7tm_1"/>
    <property type="match status" value="1"/>
</dbReference>
<comment type="caution">
    <text evidence="10">The sequence shown here is derived from an EMBL/GenBank/DDBJ whole genome shotgun (WGS) entry which is preliminary data.</text>
</comment>
<evidence type="ECO:0000256" key="1">
    <source>
        <dbReference type="ARBA" id="ARBA00004141"/>
    </source>
</evidence>
<gene>
    <name evidence="10" type="ORF">VCS650_LOCUS22843</name>
</gene>
<evidence type="ECO:0000256" key="5">
    <source>
        <dbReference type="ARBA" id="ARBA00023136"/>
    </source>
</evidence>
<dbReference type="SUPFAM" id="SSF81321">
    <property type="entry name" value="Family A G protein-coupled receptor-like"/>
    <property type="match status" value="1"/>
</dbReference>
<feature type="transmembrane region" description="Helical" evidence="8">
    <location>
        <begin position="280"/>
        <end position="303"/>
    </location>
</feature>
<evidence type="ECO:0000259" key="9">
    <source>
        <dbReference type="PROSITE" id="PS50262"/>
    </source>
</evidence>
<name>A0A814SVI3_9BILA</name>
<feature type="transmembrane region" description="Helical" evidence="8">
    <location>
        <begin position="233"/>
        <end position="253"/>
    </location>
</feature>
<dbReference type="PRINTS" id="PR00237">
    <property type="entry name" value="GPCRRHODOPSN"/>
</dbReference>
<comment type="subcellular location">
    <subcellularLocation>
        <location evidence="1">Membrane</location>
        <topology evidence="1">Multi-pass membrane protein</topology>
    </subcellularLocation>
</comment>
<protein>
    <recommendedName>
        <fullName evidence="9">G-protein coupled receptors family 1 profile domain-containing protein</fullName>
    </recommendedName>
</protein>
<dbReference type="InterPro" id="IPR017452">
    <property type="entry name" value="GPCR_Rhodpsn_7TM"/>
</dbReference>
<dbReference type="PANTHER" id="PTHR24243">
    <property type="entry name" value="G-PROTEIN COUPLED RECEPTOR"/>
    <property type="match status" value="1"/>
</dbReference>
<evidence type="ECO:0000256" key="3">
    <source>
        <dbReference type="ARBA" id="ARBA00022989"/>
    </source>
</evidence>
<feature type="transmembrane region" description="Helical" evidence="8">
    <location>
        <begin position="134"/>
        <end position="159"/>
    </location>
</feature>
<evidence type="ECO:0000256" key="7">
    <source>
        <dbReference type="ARBA" id="ARBA00023224"/>
    </source>
</evidence>
<feature type="transmembrane region" description="Helical" evidence="8">
    <location>
        <begin position="20"/>
        <end position="41"/>
    </location>
</feature>
<organism evidence="10 11">
    <name type="scientific">Adineta steineri</name>
    <dbReference type="NCBI Taxonomy" id="433720"/>
    <lineage>
        <taxon>Eukaryota</taxon>
        <taxon>Metazoa</taxon>
        <taxon>Spiralia</taxon>
        <taxon>Gnathifera</taxon>
        <taxon>Rotifera</taxon>
        <taxon>Eurotatoria</taxon>
        <taxon>Bdelloidea</taxon>
        <taxon>Adinetida</taxon>
        <taxon>Adinetidae</taxon>
        <taxon>Adineta</taxon>
    </lineage>
</organism>
<keyword evidence="7" id="KW-0807">Transducer</keyword>
<feature type="domain" description="G-protein coupled receptors family 1 profile" evidence="9">
    <location>
        <begin position="33"/>
        <end position="296"/>
    </location>
</feature>
<keyword evidence="3 8" id="KW-1133">Transmembrane helix</keyword>
<dbReference type="OrthoDB" id="10011262at2759"/>
<evidence type="ECO:0000313" key="10">
    <source>
        <dbReference type="EMBL" id="CAF1151583.1"/>
    </source>
</evidence>
<dbReference type="PANTHER" id="PTHR24243:SF230">
    <property type="entry name" value="G-PROTEIN COUPLED RECEPTORS FAMILY 1 PROFILE DOMAIN-CONTAINING PROTEIN"/>
    <property type="match status" value="1"/>
</dbReference>
<evidence type="ECO:0000256" key="6">
    <source>
        <dbReference type="ARBA" id="ARBA00023170"/>
    </source>
</evidence>
<accession>A0A814SVI3</accession>
<reference evidence="10" key="1">
    <citation type="submission" date="2021-02" db="EMBL/GenBank/DDBJ databases">
        <authorList>
            <person name="Nowell W R."/>
        </authorList>
    </citation>
    <scope>NUCLEOTIDE SEQUENCE</scope>
</reference>
<keyword evidence="5 8" id="KW-0472">Membrane</keyword>
<feature type="transmembrane region" description="Helical" evidence="8">
    <location>
        <begin position="181"/>
        <end position="204"/>
    </location>
</feature>
<proteinExistence type="predicted"/>
<dbReference type="Proteomes" id="UP000663891">
    <property type="component" value="Unassembled WGS sequence"/>
</dbReference>
<dbReference type="Gene3D" id="1.20.1070.10">
    <property type="entry name" value="Rhodopsin 7-helix transmembrane proteins"/>
    <property type="match status" value="1"/>
</dbReference>
<dbReference type="AlphaFoldDB" id="A0A814SVI3"/>
<dbReference type="InterPro" id="IPR000276">
    <property type="entry name" value="GPCR_Rhodpsn"/>
</dbReference>
<evidence type="ECO:0000313" key="11">
    <source>
        <dbReference type="Proteomes" id="UP000663891"/>
    </source>
</evidence>
<feature type="transmembrane region" description="Helical" evidence="8">
    <location>
        <begin position="95"/>
        <end position="114"/>
    </location>
</feature>
<evidence type="ECO:0000256" key="4">
    <source>
        <dbReference type="ARBA" id="ARBA00023040"/>
    </source>
</evidence>
<evidence type="ECO:0000256" key="8">
    <source>
        <dbReference type="SAM" id="Phobius"/>
    </source>
</evidence>
<sequence length="349" mass="40139">MSNTSELNNIILSLSQYLAIYVSTPIGILGLAGNIFSILIFTRPSLVKNPCSIYLLSSAIANLGFIIFGIMAHFLSQGFGIDPSTYNLAYCRIRYFILNISLFLSIWFVTLAGIDRYCVSSRNIRRRQLSNVKYARYIVVLTTLFFLVLYCHELVFFTIEQLSTGPFFYAQSGTYRIFHDFLYFVIYCFVPPIIMIIVGLGIFYNIHQARGQIHPLTTNNMNTNQLRKNNRQLVKMLLIQFIVTVSLILPLAIDKLYSTCTQNVMKSLYRLTIENFIQQILQLFININGSISFFVFTLSGSVYRKEMGRIIGKIISFLFGRNSSIHQKFQRFIHITPNVQLITMKQTTI</sequence>
<keyword evidence="4" id="KW-0297">G-protein coupled receptor</keyword>
<dbReference type="PROSITE" id="PS50262">
    <property type="entry name" value="G_PROTEIN_RECEP_F1_2"/>
    <property type="match status" value="1"/>
</dbReference>
<evidence type="ECO:0000256" key="2">
    <source>
        <dbReference type="ARBA" id="ARBA00022692"/>
    </source>
</evidence>
<keyword evidence="2 8" id="KW-0812">Transmembrane</keyword>
<dbReference type="GO" id="GO:0005886">
    <property type="term" value="C:plasma membrane"/>
    <property type="evidence" value="ECO:0007669"/>
    <property type="project" value="TreeGrafter"/>
</dbReference>